<dbReference type="Proteomes" id="UP000093111">
    <property type="component" value="Unassembled WGS sequence"/>
</dbReference>
<evidence type="ECO:0000313" key="1">
    <source>
        <dbReference type="EMBL" id="OBZ93989.1"/>
    </source>
</evidence>
<sequence length="113" mass="11726">MFFSADLLAEFTSLWFQAPMVMSSRMQGLAASGMNGSTGGPAEIGQMITEKLSATVESVMAVNMAMVKEGTIAATAMATGTFAGLAGASDRVAVAALKPYGKRVRANARRLSE</sequence>
<dbReference type="OrthoDB" id="7678403at2"/>
<reference evidence="1 2" key="1">
    <citation type="journal article" date="2016" name="Syst. Appl. Microbiol.">
        <title>Pararhizobium polonicum sp. nov. isolated from tumors on stone fruit rootstocks.</title>
        <authorList>
            <person name="Pulawska J."/>
            <person name="Kuzmanovic N."/>
            <person name="Willems A."/>
            <person name="Pothier J.F."/>
        </authorList>
    </citation>
    <scope>NUCLEOTIDE SEQUENCE [LARGE SCALE GENOMIC DNA]</scope>
    <source>
        <strain evidence="1 2">F5.1</strain>
    </source>
</reference>
<accession>A0A1C7NYC5</accession>
<protein>
    <submittedName>
        <fullName evidence="1">Uncharacterized protein</fullName>
    </submittedName>
</protein>
<organism evidence="1 2">
    <name type="scientific">Pararhizobium polonicum</name>
    <dbReference type="NCBI Taxonomy" id="1612624"/>
    <lineage>
        <taxon>Bacteria</taxon>
        <taxon>Pseudomonadati</taxon>
        <taxon>Pseudomonadota</taxon>
        <taxon>Alphaproteobacteria</taxon>
        <taxon>Hyphomicrobiales</taxon>
        <taxon>Rhizobiaceae</taxon>
        <taxon>Rhizobium/Agrobacterium group</taxon>
        <taxon>Pararhizobium</taxon>
    </lineage>
</organism>
<gene>
    <name evidence="1" type="ORF">ADU59_19505</name>
</gene>
<evidence type="ECO:0000313" key="2">
    <source>
        <dbReference type="Proteomes" id="UP000093111"/>
    </source>
</evidence>
<dbReference type="EMBL" id="LGLV01000012">
    <property type="protein sequence ID" value="OBZ93989.1"/>
    <property type="molecule type" value="Genomic_DNA"/>
</dbReference>
<proteinExistence type="predicted"/>
<dbReference type="RefSeq" id="WP_068955815.1">
    <property type="nucleotide sequence ID" value="NZ_LGLV01000012.1"/>
</dbReference>
<dbReference type="PATRIC" id="fig|1612624.7.peg.5872"/>
<keyword evidence="2" id="KW-1185">Reference proteome</keyword>
<name>A0A1C7NYC5_9HYPH</name>
<comment type="caution">
    <text evidence="1">The sequence shown here is derived from an EMBL/GenBank/DDBJ whole genome shotgun (WGS) entry which is preliminary data.</text>
</comment>
<dbReference type="STRING" id="1612624.ADU59_19505"/>
<dbReference type="AlphaFoldDB" id="A0A1C7NYC5"/>